<protein>
    <submittedName>
        <fullName evidence="1">Uncharacterized protein</fullName>
    </submittedName>
</protein>
<dbReference type="EMBL" id="PVTH01000006">
    <property type="protein sequence ID" value="PRY52247.1"/>
    <property type="molecule type" value="Genomic_DNA"/>
</dbReference>
<dbReference type="AlphaFoldDB" id="A0A2T0U2V3"/>
<evidence type="ECO:0000313" key="2">
    <source>
        <dbReference type="Proteomes" id="UP000238034"/>
    </source>
</evidence>
<dbReference type="OrthoDB" id="1467713at2"/>
<sequence>MRVVAELPRPDCKITIFSMNGKYIIKFEKGSFEQTYKLAEMDLLDGLDGVFQLLDEEFIQKVVARFDKMLSDFSLAWKRYEA</sequence>
<name>A0A2T0U2V3_9SPHI</name>
<organism evidence="1 2">
    <name type="scientific">Arcticibacter pallidicorallinus</name>
    <dbReference type="NCBI Taxonomy" id="1259464"/>
    <lineage>
        <taxon>Bacteria</taxon>
        <taxon>Pseudomonadati</taxon>
        <taxon>Bacteroidota</taxon>
        <taxon>Sphingobacteriia</taxon>
        <taxon>Sphingobacteriales</taxon>
        <taxon>Sphingobacteriaceae</taxon>
        <taxon>Arcticibacter</taxon>
    </lineage>
</organism>
<evidence type="ECO:0000313" key="1">
    <source>
        <dbReference type="EMBL" id="PRY52247.1"/>
    </source>
</evidence>
<dbReference type="RefSeq" id="WP_106293291.1">
    <property type="nucleotide sequence ID" value="NZ_PVTH01000006.1"/>
</dbReference>
<accession>A0A2T0U2V3</accession>
<proteinExistence type="predicted"/>
<comment type="caution">
    <text evidence="1">The sequence shown here is derived from an EMBL/GenBank/DDBJ whole genome shotgun (WGS) entry which is preliminary data.</text>
</comment>
<dbReference type="Proteomes" id="UP000238034">
    <property type="component" value="Unassembled WGS sequence"/>
</dbReference>
<gene>
    <name evidence="1" type="ORF">B0I27_1065</name>
</gene>
<reference evidence="1 2" key="1">
    <citation type="submission" date="2018-03" db="EMBL/GenBank/DDBJ databases">
        <title>Genomic Encyclopedia of Type Strains, Phase III (KMG-III): the genomes of soil and plant-associated and newly described type strains.</title>
        <authorList>
            <person name="Whitman W."/>
        </authorList>
    </citation>
    <scope>NUCLEOTIDE SEQUENCE [LARGE SCALE GENOMIC DNA]</scope>
    <source>
        <strain evidence="1 2">CGMCC 1.9313</strain>
    </source>
</reference>
<keyword evidence="2" id="KW-1185">Reference proteome</keyword>